<keyword evidence="3" id="KW-1185">Reference proteome</keyword>
<feature type="chain" id="PRO_5047243823" description="Metanogen output domain-containing protein" evidence="1">
    <location>
        <begin position="33"/>
        <end position="183"/>
    </location>
</feature>
<dbReference type="InterPro" id="IPR046142">
    <property type="entry name" value="DUF6144"/>
</dbReference>
<evidence type="ECO:0008006" key="4">
    <source>
        <dbReference type="Google" id="ProtNLM"/>
    </source>
</evidence>
<dbReference type="PROSITE" id="PS51257">
    <property type="entry name" value="PROKAR_LIPOPROTEIN"/>
    <property type="match status" value="1"/>
</dbReference>
<evidence type="ECO:0000313" key="2">
    <source>
        <dbReference type="EMBL" id="GLH71750.1"/>
    </source>
</evidence>
<dbReference type="PROSITE" id="PS51318">
    <property type="entry name" value="TAT"/>
    <property type="match status" value="1"/>
</dbReference>
<dbReference type="InterPro" id="IPR006311">
    <property type="entry name" value="TAT_signal"/>
</dbReference>
<gene>
    <name evidence="2" type="ORF">GETHLI_02520</name>
</gene>
<evidence type="ECO:0000313" key="3">
    <source>
        <dbReference type="Proteomes" id="UP001165069"/>
    </source>
</evidence>
<comment type="caution">
    <text evidence="2">The sequence shown here is derived from an EMBL/GenBank/DDBJ whole genome shotgun (WGS) entry which is preliminary data.</text>
</comment>
<name>A0ABQ5QC93_9BACT</name>
<dbReference type="Pfam" id="PF19641">
    <property type="entry name" value="DUF6144"/>
    <property type="match status" value="1"/>
</dbReference>
<protein>
    <recommendedName>
        <fullName evidence="4">Metanogen output domain-containing protein</fullName>
    </recommendedName>
</protein>
<proteinExistence type="predicted"/>
<dbReference type="Proteomes" id="UP001165069">
    <property type="component" value="Unassembled WGS sequence"/>
</dbReference>
<keyword evidence="1" id="KW-0732">Signal</keyword>
<evidence type="ECO:0000256" key="1">
    <source>
        <dbReference type="SAM" id="SignalP"/>
    </source>
</evidence>
<sequence>MESTRRSFLTSCTTGLCACGFSRLAAASPVGAAEGEVKTVKDPMPSKWIAALLPQLERNMDRGTAKSVLKGCAGAHFDHIDMGKQLAPYVGRLDAFLVFLSAEWGWKIDHDKAAGFIDIDEAKSYCVCPLVHKEAGLKSTLLCDCSEGFAEKMFSAVVGKPVKAEVVASIQRGAKSCRYRITL</sequence>
<feature type="signal peptide" evidence="1">
    <location>
        <begin position="1"/>
        <end position="32"/>
    </location>
</feature>
<dbReference type="RefSeq" id="WP_285569251.1">
    <property type="nucleotide sequence ID" value="NZ_BSDE01000001.1"/>
</dbReference>
<accession>A0ABQ5QC93</accession>
<dbReference type="EMBL" id="BSDE01000001">
    <property type="protein sequence ID" value="GLH71750.1"/>
    <property type="molecule type" value="Genomic_DNA"/>
</dbReference>
<organism evidence="2 3">
    <name type="scientific">Geothrix limicola</name>
    <dbReference type="NCBI Taxonomy" id="2927978"/>
    <lineage>
        <taxon>Bacteria</taxon>
        <taxon>Pseudomonadati</taxon>
        <taxon>Acidobacteriota</taxon>
        <taxon>Holophagae</taxon>
        <taxon>Holophagales</taxon>
        <taxon>Holophagaceae</taxon>
        <taxon>Geothrix</taxon>
    </lineage>
</organism>
<reference evidence="2 3" key="1">
    <citation type="journal article" date="2023" name="Antonie Van Leeuwenhoek">
        <title>Mesoterricola silvestris gen. nov., sp. nov., Mesoterricola sediminis sp. nov., Geothrix oryzae sp. nov., Geothrix edaphica sp. nov., Geothrix rubra sp. nov., and Geothrix limicola sp. nov., six novel members of Acidobacteriota isolated from soils.</title>
        <authorList>
            <person name="Itoh H."/>
            <person name="Sugisawa Y."/>
            <person name="Mise K."/>
            <person name="Xu Z."/>
            <person name="Kuniyasu M."/>
            <person name="Ushijima N."/>
            <person name="Kawano K."/>
            <person name="Kobayashi E."/>
            <person name="Shiratori Y."/>
            <person name="Masuda Y."/>
            <person name="Senoo K."/>
        </authorList>
    </citation>
    <scope>NUCLEOTIDE SEQUENCE [LARGE SCALE GENOMIC DNA]</scope>
    <source>
        <strain evidence="2 3">Red804</strain>
    </source>
</reference>